<dbReference type="InterPro" id="IPR043148">
    <property type="entry name" value="TagF_C"/>
</dbReference>
<dbReference type="Proteomes" id="UP000199211">
    <property type="component" value="Unassembled WGS sequence"/>
</dbReference>
<accession>A0ABY1FIC5</accession>
<gene>
    <name evidence="1" type="ORF">SAMN04487868_101366</name>
</gene>
<name>A0ABY1FIC5_9GAMM</name>
<evidence type="ECO:0000313" key="1">
    <source>
        <dbReference type="EMBL" id="SFL41092.1"/>
    </source>
</evidence>
<dbReference type="Gene3D" id="3.40.50.12580">
    <property type="match status" value="1"/>
</dbReference>
<keyword evidence="2" id="KW-1185">Reference proteome</keyword>
<sequence>MGWYKGINAILEQEPETWLAYLYGQQLDNMPHLTRRKPKFRGLLLRLCAFGVFLLSHLKLKQPKILTSRADYLVFSGTANQMSSLDGTTTHLTQQGARVVEIAHAKLLKTEALRSRYIPFSYNAIDIVKSLVLLVRRGPALYLDLKRKHPTAITNYFNSFCSVYAHLVYFYRVLGSTNPAFVITANDHNPSNRSLLAVAHYLGIKTVYMQHASVSSLFPALRVNYAFLDGQSAFDIYKSCEENQPPTHRKVPAPQVILTGQKKQIDRRINREENVVGVALNALDETESAIEFIKGLSNSGLEIIVRWHPGQPKGDIKRYFSVFGNSSRIKLSNPENESISDFLNKIRWLIAGNSSIHLEAALSGVLPIYYEQRPSDSPDYYGYVQHRLAIHAKTRSEIVEIINGDLGTSVPDVSAVRYYSSTYYTEWDGREDELVAKMLLELSEKRPPSVELHALPIRLN</sequence>
<reference evidence="1 2" key="1">
    <citation type="submission" date="2016-10" db="EMBL/GenBank/DDBJ databases">
        <authorList>
            <person name="Varghese N."/>
            <person name="Submissions S."/>
        </authorList>
    </citation>
    <scope>NUCLEOTIDE SEQUENCE [LARGE SCALE GENOMIC DNA]</scope>
    <source>
        <strain evidence="1 2">DSM 26291</strain>
    </source>
</reference>
<comment type="caution">
    <text evidence="1">The sequence shown here is derived from an EMBL/GenBank/DDBJ whole genome shotgun (WGS) entry which is preliminary data.</text>
</comment>
<protein>
    <recommendedName>
        <fullName evidence="3">Capsule polysaccharide biosynthesis protein</fullName>
    </recommendedName>
</protein>
<evidence type="ECO:0000313" key="2">
    <source>
        <dbReference type="Proteomes" id="UP000199211"/>
    </source>
</evidence>
<evidence type="ECO:0008006" key="3">
    <source>
        <dbReference type="Google" id="ProtNLM"/>
    </source>
</evidence>
<proteinExistence type="predicted"/>
<organism evidence="1 2">
    <name type="scientific">Marinobacter salarius</name>
    <dbReference type="NCBI Taxonomy" id="1420917"/>
    <lineage>
        <taxon>Bacteria</taxon>
        <taxon>Pseudomonadati</taxon>
        <taxon>Pseudomonadota</taxon>
        <taxon>Gammaproteobacteria</taxon>
        <taxon>Pseudomonadales</taxon>
        <taxon>Marinobacteraceae</taxon>
        <taxon>Marinobacter</taxon>
    </lineage>
</organism>
<dbReference type="EMBL" id="FOTV01000001">
    <property type="protein sequence ID" value="SFL41092.1"/>
    <property type="molecule type" value="Genomic_DNA"/>
</dbReference>